<keyword evidence="4 5" id="KW-0472">Membrane</keyword>
<comment type="subcellular location">
    <subcellularLocation>
        <location evidence="1">Endomembrane system</location>
        <topology evidence="1">Multi-pass membrane protein</topology>
    </subcellularLocation>
</comment>
<keyword evidence="2 5" id="KW-0812">Transmembrane</keyword>
<proteinExistence type="predicted"/>
<protein>
    <submittedName>
        <fullName evidence="6">VIT1/CCC1 transporter family protein</fullName>
    </submittedName>
</protein>
<reference evidence="7" key="1">
    <citation type="journal article" date="2019" name="Int. J. Syst. Evol. Microbiol.">
        <title>The Global Catalogue of Microorganisms (GCM) 10K type strain sequencing project: providing services to taxonomists for standard genome sequencing and annotation.</title>
        <authorList>
            <consortium name="The Broad Institute Genomics Platform"/>
            <consortium name="The Broad Institute Genome Sequencing Center for Infectious Disease"/>
            <person name="Wu L."/>
            <person name="Ma J."/>
        </authorList>
    </citation>
    <scope>NUCLEOTIDE SEQUENCE [LARGE SCALE GENOMIC DNA]</scope>
    <source>
        <strain evidence="7">CCUG 49018</strain>
    </source>
</reference>
<organism evidence="6 7">
    <name type="scientific">Pseudonocardia benzenivorans</name>
    <dbReference type="NCBI Taxonomy" id="228005"/>
    <lineage>
        <taxon>Bacteria</taxon>
        <taxon>Bacillati</taxon>
        <taxon>Actinomycetota</taxon>
        <taxon>Actinomycetes</taxon>
        <taxon>Pseudonocardiales</taxon>
        <taxon>Pseudonocardiaceae</taxon>
        <taxon>Pseudonocardia</taxon>
    </lineage>
</organism>
<feature type="transmembrane region" description="Helical" evidence="5">
    <location>
        <begin position="176"/>
        <end position="197"/>
    </location>
</feature>
<evidence type="ECO:0000256" key="1">
    <source>
        <dbReference type="ARBA" id="ARBA00004127"/>
    </source>
</evidence>
<evidence type="ECO:0000256" key="4">
    <source>
        <dbReference type="ARBA" id="ARBA00023136"/>
    </source>
</evidence>
<accession>A0ABW3VFL5</accession>
<dbReference type="Proteomes" id="UP001597182">
    <property type="component" value="Unassembled WGS sequence"/>
</dbReference>
<dbReference type="InterPro" id="IPR008217">
    <property type="entry name" value="Ccc1_fam"/>
</dbReference>
<evidence type="ECO:0000256" key="5">
    <source>
        <dbReference type="SAM" id="Phobius"/>
    </source>
</evidence>
<dbReference type="Pfam" id="PF01988">
    <property type="entry name" value="VIT1"/>
    <property type="match status" value="1"/>
</dbReference>
<dbReference type="RefSeq" id="WP_346094132.1">
    <property type="nucleotide sequence ID" value="NZ_BAABKS010000087.1"/>
</dbReference>
<sequence length="229" mass="23015">MIVGGGRTFPLDRARVRAHVVDANDGIIATAGVVEGLVGAGFGAGTVLVASLAAMVGGGLALGGMKFSEAADERDARLATLEAERRQLDLLPDEELTELAGLYEAKGLSPELARAVARELSDHDALAAHADAEHGIALGGGDATPWSTAVLAGVAFMIGSAVPLLVILLTPAALRGAITFVAVVLALCLTSAVVASLGGTSVRRTILRTVAIGVATMSLTLLGGTLFGL</sequence>
<evidence type="ECO:0000256" key="3">
    <source>
        <dbReference type="ARBA" id="ARBA00022989"/>
    </source>
</evidence>
<name>A0ABW3VFL5_9PSEU</name>
<dbReference type="EMBL" id="JBHTMB010000061">
    <property type="protein sequence ID" value="MFD1233430.1"/>
    <property type="molecule type" value="Genomic_DNA"/>
</dbReference>
<feature type="transmembrane region" description="Helical" evidence="5">
    <location>
        <begin position="209"/>
        <end position="228"/>
    </location>
</feature>
<evidence type="ECO:0000313" key="7">
    <source>
        <dbReference type="Proteomes" id="UP001597182"/>
    </source>
</evidence>
<feature type="transmembrane region" description="Helical" evidence="5">
    <location>
        <begin position="149"/>
        <end position="170"/>
    </location>
</feature>
<keyword evidence="3 5" id="KW-1133">Transmembrane helix</keyword>
<feature type="transmembrane region" description="Helical" evidence="5">
    <location>
        <begin position="42"/>
        <end position="64"/>
    </location>
</feature>
<gene>
    <name evidence="6" type="ORF">ACFQ34_09065</name>
</gene>
<dbReference type="PANTHER" id="PTHR31851">
    <property type="entry name" value="FE(2+)/MN(2+) TRANSPORTER PCL1"/>
    <property type="match status" value="1"/>
</dbReference>
<comment type="caution">
    <text evidence="6">The sequence shown here is derived from an EMBL/GenBank/DDBJ whole genome shotgun (WGS) entry which is preliminary data.</text>
</comment>
<evidence type="ECO:0000313" key="6">
    <source>
        <dbReference type="EMBL" id="MFD1233430.1"/>
    </source>
</evidence>
<keyword evidence="7" id="KW-1185">Reference proteome</keyword>
<evidence type="ECO:0000256" key="2">
    <source>
        <dbReference type="ARBA" id="ARBA00022692"/>
    </source>
</evidence>